<dbReference type="EMBL" id="QZBT01000085">
    <property type="protein sequence ID" value="THZ82071.1"/>
    <property type="molecule type" value="Genomic_DNA"/>
</dbReference>
<proteinExistence type="predicted"/>
<name>A0A4S9XT09_AURPU</name>
<feature type="region of interest" description="Disordered" evidence="1">
    <location>
        <begin position="211"/>
        <end position="246"/>
    </location>
</feature>
<comment type="caution">
    <text evidence="2">The sequence shown here is derived from an EMBL/GenBank/DDBJ whole genome shotgun (WGS) entry which is preliminary data.</text>
</comment>
<dbReference type="AlphaFoldDB" id="A0A4S9XT09"/>
<gene>
    <name evidence="2" type="ORF">D6C84_06090</name>
</gene>
<accession>A0A4S9XT09</accession>
<sequence length="280" mass="29324">MSEVSVKALYRSNPDLRTIFYHTTNMSLQRLCFAACALFLGARAIDTITVPDVITADSPFTLTVTPKDDASGNYRIYLDTTPPGYAGGQSCYLKNSTSTDITAVNLTIPADFGPNGDFYSISTRDLSDSDTDASYVFSNAFNLTGATGNYSEYENKLNGAPLWDSNSLPCDSYNCARNCAQDSYPKDMIPGSDAFNTMRACIMKCPGVEQETKTSSSTSSTATASKTGSQSSQTTSGSSMSSQASSTSGTAAAATSSGAAVANLIPASFVVAGGLLALFL</sequence>
<dbReference type="Proteomes" id="UP000310039">
    <property type="component" value="Unassembled WGS sequence"/>
</dbReference>
<evidence type="ECO:0000313" key="3">
    <source>
        <dbReference type="Proteomes" id="UP000310039"/>
    </source>
</evidence>
<reference evidence="2 3" key="1">
    <citation type="submission" date="2018-10" db="EMBL/GenBank/DDBJ databases">
        <title>Fifty Aureobasidium pullulans genomes reveal a recombining polyextremotolerant generalist.</title>
        <authorList>
            <person name="Gostincar C."/>
            <person name="Turk M."/>
            <person name="Zajc J."/>
            <person name="Gunde-Cimerman N."/>
        </authorList>
    </citation>
    <scope>NUCLEOTIDE SEQUENCE [LARGE SCALE GENOMIC DNA]</scope>
    <source>
        <strain evidence="2 3">EXF-3403</strain>
    </source>
</reference>
<evidence type="ECO:0000256" key="1">
    <source>
        <dbReference type="SAM" id="MobiDB-lite"/>
    </source>
</evidence>
<evidence type="ECO:0000313" key="2">
    <source>
        <dbReference type="EMBL" id="THZ82071.1"/>
    </source>
</evidence>
<protein>
    <submittedName>
        <fullName evidence="2">Uncharacterized protein</fullName>
    </submittedName>
</protein>
<organism evidence="2 3">
    <name type="scientific">Aureobasidium pullulans</name>
    <name type="common">Black yeast</name>
    <name type="synonym">Pullularia pullulans</name>
    <dbReference type="NCBI Taxonomy" id="5580"/>
    <lineage>
        <taxon>Eukaryota</taxon>
        <taxon>Fungi</taxon>
        <taxon>Dikarya</taxon>
        <taxon>Ascomycota</taxon>
        <taxon>Pezizomycotina</taxon>
        <taxon>Dothideomycetes</taxon>
        <taxon>Dothideomycetidae</taxon>
        <taxon>Dothideales</taxon>
        <taxon>Saccotheciaceae</taxon>
        <taxon>Aureobasidium</taxon>
    </lineage>
</organism>
<feature type="compositionally biased region" description="Low complexity" evidence="1">
    <location>
        <begin position="213"/>
        <end position="246"/>
    </location>
</feature>